<dbReference type="EMBL" id="BMXI01000006">
    <property type="protein sequence ID" value="GHC52030.1"/>
    <property type="molecule type" value="Genomic_DNA"/>
</dbReference>
<gene>
    <name evidence="1" type="ORF">GCM10007100_17910</name>
</gene>
<comment type="caution">
    <text evidence="1">The sequence shown here is derived from an EMBL/GenBank/DDBJ whole genome shotgun (WGS) entry which is preliminary data.</text>
</comment>
<sequence length="129" mass="14301">MSEQVYNCGTIEISTARHTGRQTTVGVFAVNAENHDFHFHLRKISRAELSELDDATFNSLSATLSNWMANLKKESNTPIETLASPRGGLIQFTPRGSFLVSTQNPTWFADIVAEYLGRSHALSQEATSR</sequence>
<accession>A0A918TLC0</accession>
<evidence type="ECO:0000313" key="1">
    <source>
        <dbReference type="EMBL" id="GHC52030.1"/>
    </source>
</evidence>
<dbReference type="Proteomes" id="UP000644507">
    <property type="component" value="Unassembled WGS sequence"/>
</dbReference>
<reference evidence="1" key="1">
    <citation type="journal article" date="2014" name="Int. J. Syst. Evol. Microbiol.">
        <title>Complete genome sequence of Corynebacterium casei LMG S-19264T (=DSM 44701T), isolated from a smear-ripened cheese.</title>
        <authorList>
            <consortium name="US DOE Joint Genome Institute (JGI-PGF)"/>
            <person name="Walter F."/>
            <person name="Albersmeier A."/>
            <person name="Kalinowski J."/>
            <person name="Ruckert C."/>
        </authorList>
    </citation>
    <scope>NUCLEOTIDE SEQUENCE</scope>
    <source>
        <strain evidence="1">KCTC 12988</strain>
    </source>
</reference>
<evidence type="ECO:0000313" key="2">
    <source>
        <dbReference type="Proteomes" id="UP000644507"/>
    </source>
</evidence>
<dbReference type="AlphaFoldDB" id="A0A918TLC0"/>
<organism evidence="1 2">
    <name type="scientific">Roseibacillus persicicus</name>
    <dbReference type="NCBI Taxonomy" id="454148"/>
    <lineage>
        <taxon>Bacteria</taxon>
        <taxon>Pseudomonadati</taxon>
        <taxon>Verrucomicrobiota</taxon>
        <taxon>Verrucomicrobiia</taxon>
        <taxon>Verrucomicrobiales</taxon>
        <taxon>Verrucomicrobiaceae</taxon>
        <taxon>Roseibacillus</taxon>
    </lineage>
</organism>
<keyword evidence="2" id="KW-1185">Reference proteome</keyword>
<reference evidence="1" key="2">
    <citation type="submission" date="2020-09" db="EMBL/GenBank/DDBJ databases">
        <authorList>
            <person name="Sun Q."/>
            <person name="Kim S."/>
        </authorList>
    </citation>
    <scope>NUCLEOTIDE SEQUENCE</scope>
    <source>
        <strain evidence="1">KCTC 12988</strain>
    </source>
</reference>
<name>A0A918TLC0_9BACT</name>
<protein>
    <submittedName>
        <fullName evidence="1">Uncharacterized protein</fullName>
    </submittedName>
</protein>
<dbReference type="RefSeq" id="WP_377047488.1">
    <property type="nucleotide sequence ID" value="NZ_JBHLZH010000006.1"/>
</dbReference>
<proteinExistence type="predicted"/>